<protein>
    <submittedName>
        <fullName evidence="4">4-hydroxythreonine-4-phosphate dehydrogenase</fullName>
    </submittedName>
</protein>
<organism evidence="4 5">
    <name type="scientific">Halomonas korlensis</name>
    <dbReference type="NCBI Taxonomy" id="463301"/>
    <lineage>
        <taxon>Bacteria</taxon>
        <taxon>Pseudomonadati</taxon>
        <taxon>Pseudomonadota</taxon>
        <taxon>Gammaproteobacteria</taxon>
        <taxon>Oceanospirillales</taxon>
        <taxon>Halomonadaceae</taxon>
        <taxon>Halomonas</taxon>
    </lineage>
</organism>
<evidence type="ECO:0000256" key="2">
    <source>
        <dbReference type="ARBA" id="ARBA00023002"/>
    </source>
</evidence>
<dbReference type="GO" id="GO:0046872">
    <property type="term" value="F:metal ion binding"/>
    <property type="evidence" value="ECO:0007669"/>
    <property type="project" value="UniProtKB-KW"/>
</dbReference>
<dbReference type="SUPFAM" id="SSF53659">
    <property type="entry name" value="Isocitrate/Isopropylmalate dehydrogenase-like"/>
    <property type="match status" value="1"/>
</dbReference>
<proteinExistence type="predicted"/>
<name>A0A1I7IH34_9GAMM</name>
<dbReference type="STRING" id="463301.SAMN04487955_10724"/>
<keyword evidence="5" id="KW-1185">Reference proteome</keyword>
<accession>A0A1I7IH34</accession>
<sequence length="344" mass="35716">MSESSHSVSRQYDIAITMGDPAGIGPEIICRAVAAMSPSARAGTLLVGDPAIFRRAVQTIDAKLNFAPLDAPNAPAGSVAVAVVEAAGNVMIPDGEISAGAGDMAFRCIATAVELVQSGRAGVIVTAPLNKAALHAAGHYYDGHTGMLAALTGAPSSFMLLASEHLSTLHVSTHVSLREAIDRVTPERIIATVEAGHEHLVSLGMANPRIAVAGLNPHCGEGGIFGDEDTRCIVPAVEALKARGFDVSGPISADTVFYRASQGEFDLVVAQYHDQGHIPVKLIAFDTTVNVSLGLPIRRTSVDHGTAFDIAWQGRADATNMGAAIAYAHRLVAGTHEPRRGRGA</sequence>
<dbReference type="NCBIfam" id="TIGR00557">
    <property type="entry name" value="pdxA"/>
    <property type="match status" value="1"/>
</dbReference>
<evidence type="ECO:0000313" key="4">
    <source>
        <dbReference type="EMBL" id="SFU72241.1"/>
    </source>
</evidence>
<evidence type="ECO:0000256" key="1">
    <source>
        <dbReference type="ARBA" id="ARBA00022723"/>
    </source>
</evidence>
<keyword evidence="2" id="KW-0560">Oxidoreductase</keyword>
<dbReference type="Proteomes" id="UP000198693">
    <property type="component" value="Unassembled WGS sequence"/>
</dbReference>
<gene>
    <name evidence="4" type="ORF">SAMN04487955_10724</name>
</gene>
<evidence type="ECO:0000313" key="5">
    <source>
        <dbReference type="Proteomes" id="UP000198693"/>
    </source>
</evidence>
<keyword evidence="1" id="KW-0479">Metal-binding</keyword>
<dbReference type="Pfam" id="PF04166">
    <property type="entry name" value="PdxA"/>
    <property type="match status" value="1"/>
</dbReference>
<dbReference type="PANTHER" id="PTHR30004">
    <property type="entry name" value="4-HYDROXYTHREONINE-4-PHOSPHATE DEHYDROGENASE"/>
    <property type="match status" value="1"/>
</dbReference>
<evidence type="ECO:0000256" key="3">
    <source>
        <dbReference type="ARBA" id="ARBA00023027"/>
    </source>
</evidence>
<dbReference type="EMBL" id="FPBP01000007">
    <property type="protein sequence ID" value="SFU72241.1"/>
    <property type="molecule type" value="Genomic_DNA"/>
</dbReference>
<dbReference type="PANTHER" id="PTHR30004:SF6">
    <property type="entry name" value="D-THREONATE 4-PHOSPHATE DEHYDROGENASE"/>
    <property type="match status" value="1"/>
</dbReference>
<keyword evidence="3" id="KW-0520">NAD</keyword>
<dbReference type="RefSeq" id="WP_245784248.1">
    <property type="nucleotide sequence ID" value="NZ_FPBP01000007.1"/>
</dbReference>
<dbReference type="GO" id="GO:0016491">
    <property type="term" value="F:oxidoreductase activity"/>
    <property type="evidence" value="ECO:0007669"/>
    <property type="project" value="UniProtKB-KW"/>
</dbReference>
<dbReference type="AlphaFoldDB" id="A0A1I7IH34"/>
<reference evidence="5" key="1">
    <citation type="submission" date="2016-10" db="EMBL/GenBank/DDBJ databases">
        <authorList>
            <person name="Varghese N."/>
            <person name="Submissions S."/>
        </authorList>
    </citation>
    <scope>NUCLEOTIDE SEQUENCE [LARGE SCALE GENOMIC DNA]</scope>
    <source>
        <strain evidence="5">CGMCC 1.6981</strain>
    </source>
</reference>
<dbReference type="InterPro" id="IPR005255">
    <property type="entry name" value="PdxA_fam"/>
</dbReference>
<dbReference type="GO" id="GO:0051287">
    <property type="term" value="F:NAD binding"/>
    <property type="evidence" value="ECO:0007669"/>
    <property type="project" value="InterPro"/>
</dbReference>
<dbReference type="Gene3D" id="3.40.718.10">
    <property type="entry name" value="Isopropylmalate Dehydrogenase"/>
    <property type="match status" value="1"/>
</dbReference>